<dbReference type="RefSeq" id="WP_026147517.1">
    <property type="nucleotide sequence ID" value="NZ_KB822998.1"/>
</dbReference>
<keyword evidence="11" id="KW-1185">Reference proteome</keyword>
<protein>
    <submittedName>
        <fullName evidence="10">L,D-transpeptidase YcbB</fullName>
    </submittedName>
</protein>
<dbReference type="PROSITE" id="PS52029">
    <property type="entry name" value="LD_TPASE"/>
    <property type="match status" value="1"/>
</dbReference>
<dbReference type="InterPro" id="IPR002477">
    <property type="entry name" value="Peptidoglycan-bd-like"/>
</dbReference>
<organism evidence="10 11">
    <name type="scientific">Limimaricola hongkongensis DSM 17492</name>
    <dbReference type="NCBI Taxonomy" id="1122180"/>
    <lineage>
        <taxon>Bacteria</taxon>
        <taxon>Pseudomonadati</taxon>
        <taxon>Pseudomonadota</taxon>
        <taxon>Alphaproteobacteria</taxon>
        <taxon>Rhodobacterales</taxon>
        <taxon>Paracoccaceae</taxon>
        <taxon>Limimaricola</taxon>
    </lineage>
</organism>
<feature type="domain" description="L,D-TPase catalytic" evidence="9">
    <location>
        <begin position="299"/>
        <end position="475"/>
    </location>
</feature>
<dbReference type="InterPro" id="IPR038063">
    <property type="entry name" value="Transpep_catalytic_dom"/>
</dbReference>
<dbReference type="OrthoDB" id="9778545at2"/>
<accession>A0A017HBA4</accession>
<dbReference type="STRING" id="1122180.Lokhon_01724"/>
<comment type="pathway">
    <text evidence="1 7">Cell wall biogenesis; peptidoglycan biosynthesis.</text>
</comment>
<proteinExistence type="inferred from homology"/>
<evidence type="ECO:0000256" key="3">
    <source>
        <dbReference type="ARBA" id="ARBA00022679"/>
    </source>
</evidence>
<evidence type="ECO:0000313" key="10">
    <source>
        <dbReference type="EMBL" id="EYD71656.1"/>
    </source>
</evidence>
<keyword evidence="6 7" id="KW-0961">Cell wall biogenesis/degradation</keyword>
<name>A0A017HBA4_9RHOB</name>
<gene>
    <name evidence="10" type="ORF">Lokhon_01724</name>
</gene>
<dbReference type="InterPro" id="IPR036365">
    <property type="entry name" value="PGBD-like_sf"/>
</dbReference>
<keyword evidence="8" id="KW-0732">Signal</keyword>
<evidence type="ECO:0000256" key="6">
    <source>
        <dbReference type="ARBA" id="ARBA00023316"/>
    </source>
</evidence>
<keyword evidence="4 7" id="KW-0133">Cell shape</keyword>
<feature type="active site" description="Proton donor/acceptor" evidence="7">
    <location>
        <position position="431"/>
    </location>
</feature>
<dbReference type="Pfam" id="PF20142">
    <property type="entry name" value="Scaffold"/>
    <property type="match status" value="1"/>
</dbReference>
<evidence type="ECO:0000256" key="8">
    <source>
        <dbReference type="SAM" id="SignalP"/>
    </source>
</evidence>
<dbReference type="InterPro" id="IPR052905">
    <property type="entry name" value="LD-transpeptidase_YkuD-like"/>
</dbReference>
<comment type="similarity">
    <text evidence="2">Belongs to the YkuD family.</text>
</comment>
<keyword evidence="3" id="KW-0808">Transferase</keyword>
<dbReference type="GO" id="GO:0016740">
    <property type="term" value="F:transferase activity"/>
    <property type="evidence" value="ECO:0007669"/>
    <property type="project" value="UniProtKB-KW"/>
</dbReference>
<dbReference type="Pfam" id="PF01471">
    <property type="entry name" value="PG_binding_1"/>
    <property type="match status" value="1"/>
</dbReference>
<evidence type="ECO:0000256" key="5">
    <source>
        <dbReference type="ARBA" id="ARBA00022984"/>
    </source>
</evidence>
<reference evidence="10 11" key="1">
    <citation type="submission" date="2013-03" db="EMBL/GenBank/DDBJ databases">
        <authorList>
            <person name="Fiebig A."/>
            <person name="Goeker M."/>
            <person name="Klenk H.-P.P."/>
        </authorList>
    </citation>
    <scope>NUCLEOTIDE SEQUENCE [LARGE SCALE GENOMIC DNA]</scope>
    <source>
        <strain evidence="10 11">DSM 17492</strain>
    </source>
</reference>
<dbReference type="InterPro" id="IPR036366">
    <property type="entry name" value="PGBDSf"/>
</dbReference>
<dbReference type="PANTHER" id="PTHR41533:SF2">
    <property type="entry name" value="BLR7131 PROTEIN"/>
    <property type="match status" value="1"/>
</dbReference>
<evidence type="ECO:0000256" key="4">
    <source>
        <dbReference type="ARBA" id="ARBA00022960"/>
    </source>
</evidence>
<dbReference type="AlphaFoldDB" id="A0A017HBA4"/>
<dbReference type="CDD" id="cd16913">
    <property type="entry name" value="YkuD_like"/>
    <property type="match status" value="1"/>
</dbReference>
<dbReference type="PATRIC" id="fig|1122180.6.peg.1708"/>
<dbReference type="InterPro" id="IPR005490">
    <property type="entry name" value="LD_TPept_cat_dom"/>
</dbReference>
<evidence type="ECO:0000256" key="2">
    <source>
        <dbReference type="ARBA" id="ARBA00005992"/>
    </source>
</evidence>
<dbReference type="GO" id="GO:0008360">
    <property type="term" value="P:regulation of cell shape"/>
    <property type="evidence" value="ECO:0007669"/>
    <property type="project" value="UniProtKB-UniRule"/>
</dbReference>
<dbReference type="PANTHER" id="PTHR41533">
    <property type="entry name" value="L,D-TRANSPEPTIDASE HI_1667-RELATED"/>
    <property type="match status" value="1"/>
</dbReference>
<dbReference type="eggNOG" id="COG2989">
    <property type="taxonomic scope" value="Bacteria"/>
</dbReference>
<dbReference type="EMBL" id="APGJ01000006">
    <property type="protein sequence ID" value="EYD71656.1"/>
    <property type="molecule type" value="Genomic_DNA"/>
</dbReference>
<feature type="signal peptide" evidence="8">
    <location>
        <begin position="1"/>
        <end position="34"/>
    </location>
</feature>
<keyword evidence="5 7" id="KW-0573">Peptidoglycan synthesis</keyword>
<dbReference type="Gene3D" id="1.10.101.10">
    <property type="entry name" value="PGBD-like superfamily/PGBD"/>
    <property type="match status" value="1"/>
</dbReference>
<dbReference type="Gene3D" id="2.40.440.10">
    <property type="entry name" value="L,D-transpeptidase catalytic domain-like"/>
    <property type="match status" value="1"/>
</dbReference>
<comment type="caution">
    <text evidence="10">The sequence shown here is derived from an EMBL/GenBank/DDBJ whole genome shotgun (WGS) entry which is preliminary data.</text>
</comment>
<evidence type="ECO:0000313" key="11">
    <source>
        <dbReference type="Proteomes" id="UP000025047"/>
    </source>
</evidence>
<dbReference type="HOGENOM" id="CLU_020360_3_4_5"/>
<dbReference type="GO" id="GO:0071555">
    <property type="term" value="P:cell wall organization"/>
    <property type="evidence" value="ECO:0007669"/>
    <property type="project" value="UniProtKB-UniRule"/>
</dbReference>
<evidence type="ECO:0000256" key="7">
    <source>
        <dbReference type="PROSITE-ProRule" id="PRU01373"/>
    </source>
</evidence>
<dbReference type="SUPFAM" id="SSF47090">
    <property type="entry name" value="PGBD-like"/>
    <property type="match status" value="1"/>
</dbReference>
<dbReference type="GO" id="GO:0009252">
    <property type="term" value="P:peptidoglycan biosynthetic process"/>
    <property type="evidence" value="ECO:0007669"/>
    <property type="project" value="UniProtKB-UniPathway"/>
</dbReference>
<dbReference type="Pfam" id="PF03734">
    <property type="entry name" value="YkuD"/>
    <property type="match status" value="1"/>
</dbReference>
<dbReference type="Proteomes" id="UP000025047">
    <property type="component" value="Unassembled WGS sequence"/>
</dbReference>
<sequence length="539" mass="59436">MSLSSRPRFATLLRGLVLPAGLALSLSLPTAGQAQVSPFRQAVAEAVAGRGDLAPSYRARGFAGIWTGADAAAIARRNALLSALSRAGAHGLPVSRYDPEALVAKLRAARSPEERAEMDVEMTRAFLRYARDVQTGLLEPGRVVELIRREVPLRDPAETLAGFLEAEPAAFLRALAPGTLEYGRLMRARAELQRALDAGGWGPRVPETKIAAGDSGPAVVALRDRLIAMGDLAPTTSARMDAPLIAAVRAFQARNGLAVDGVVGPGTRAELNRSAEERLQSVLVAMERERWTNMERGQRHVLVNLTDFSATIIDDGQETFRTRSVIGAEASDRQTPEFSDVMEHMVINPSWYVPRSIVVGEYLPQLKRNRNAASQILITDRSGREVPRSSIDFSRYDERSFPYSMRQPPSNSNALGLVKFMFPNRYNIYLHDTPAKSLFGRESRAFSHGCVRLNDPFEFAYALLAAQEDDPEGFFRSRLATQREARVVLDAPVPVHLIYRTAFTDAEGRLQFRRDVYRRDRTIWDALARAGVAISRPAS</sequence>
<evidence type="ECO:0000259" key="9">
    <source>
        <dbReference type="PROSITE" id="PS52029"/>
    </source>
</evidence>
<feature type="active site" description="Nucleophile" evidence="7">
    <location>
        <position position="450"/>
    </location>
</feature>
<feature type="chain" id="PRO_5001492978" evidence="8">
    <location>
        <begin position="35"/>
        <end position="539"/>
    </location>
</feature>
<evidence type="ECO:0000256" key="1">
    <source>
        <dbReference type="ARBA" id="ARBA00004752"/>
    </source>
</evidence>
<dbReference type="GO" id="GO:0004180">
    <property type="term" value="F:carboxypeptidase activity"/>
    <property type="evidence" value="ECO:0007669"/>
    <property type="project" value="UniProtKB-ARBA"/>
</dbReference>
<dbReference type="InterPro" id="IPR045380">
    <property type="entry name" value="LD_TPept_scaffold_dom"/>
</dbReference>
<dbReference type="SUPFAM" id="SSF141523">
    <property type="entry name" value="L,D-transpeptidase catalytic domain-like"/>
    <property type="match status" value="1"/>
</dbReference>
<dbReference type="UniPathway" id="UPA00219"/>